<dbReference type="RefSeq" id="WP_281414942.1">
    <property type="nucleotide sequence ID" value="NZ_JAGINO010000001.1"/>
</dbReference>
<proteinExistence type="predicted"/>
<comment type="caution">
    <text evidence="2">The sequence shown here is derived from an EMBL/GenBank/DDBJ whole genome shotgun (WGS) entry which is preliminary data.</text>
</comment>
<feature type="chain" id="PRO_5046549683" evidence="1">
    <location>
        <begin position="21"/>
        <end position="40"/>
    </location>
</feature>
<keyword evidence="1" id="KW-0732">Signal</keyword>
<organism evidence="2 3">
    <name type="scientific">Azospirillum picis</name>
    <dbReference type="NCBI Taxonomy" id="488438"/>
    <lineage>
        <taxon>Bacteria</taxon>
        <taxon>Pseudomonadati</taxon>
        <taxon>Pseudomonadota</taxon>
        <taxon>Alphaproteobacteria</taxon>
        <taxon>Rhodospirillales</taxon>
        <taxon>Azospirillaceae</taxon>
        <taxon>Azospirillum</taxon>
    </lineage>
</organism>
<evidence type="ECO:0000256" key="1">
    <source>
        <dbReference type="SAM" id="SignalP"/>
    </source>
</evidence>
<protein>
    <submittedName>
        <fullName evidence="2">Uncharacterized protein</fullName>
    </submittedName>
</protein>
<name>A0ABU0MDG6_9PROT</name>
<evidence type="ECO:0000313" key="3">
    <source>
        <dbReference type="Proteomes" id="UP001244552"/>
    </source>
</evidence>
<reference evidence="2 3" key="1">
    <citation type="submission" date="2023-07" db="EMBL/GenBank/DDBJ databases">
        <title>Genomic Encyclopedia of Type Strains, Phase IV (KMG-IV): sequencing the most valuable type-strain genomes for metagenomic binning, comparative biology and taxonomic classification.</title>
        <authorList>
            <person name="Goeker M."/>
        </authorList>
    </citation>
    <scope>NUCLEOTIDE SEQUENCE [LARGE SCALE GENOMIC DNA]</scope>
    <source>
        <strain evidence="2 3">DSM 19922</strain>
    </source>
</reference>
<sequence>MKAMMLGFAAAVLIALGAAAALNAVDHSTAQRFSASTVRL</sequence>
<evidence type="ECO:0000313" key="2">
    <source>
        <dbReference type="EMBL" id="MDQ0531477.1"/>
    </source>
</evidence>
<dbReference type="EMBL" id="JAUSVU010000001">
    <property type="protein sequence ID" value="MDQ0531477.1"/>
    <property type="molecule type" value="Genomic_DNA"/>
</dbReference>
<feature type="signal peptide" evidence="1">
    <location>
        <begin position="1"/>
        <end position="20"/>
    </location>
</feature>
<accession>A0ABU0MDG6</accession>
<keyword evidence="3" id="KW-1185">Reference proteome</keyword>
<gene>
    <name evidence="2" type="ORF">QO018_000309</name>
</gene>
<dbReference type="Proteomes" id="UP001244552">
    <property type="component" value="Unassembled WGS sequence"/>
</dbReference>